<feature type="region of interest" description="Disordered" evidence="2">
    <location>
        <begin position="723"/>
        <end position="766"/>
    </location>
</feature>
<feature type="domain" description="Glyoxal oxidase N-terminal" evidence="5">
    <location>
        <begin position="208"/>
        <end position="485"/>
    </location>
</feature>
<protein>
    <submittedName>
        <fullName evidence="7">DUF1929-domain-containing protein</fullName>
    </submittedName>
</protein>
<dbReference type="Proteomes" id="UP000030669">
    <property type="component" value="Unassembled WGS sequence"/>
</dbReference>
<dbReference type="InterPro" id="IPR013783">
    <property type="entry name" value="Ig-like_fold"/>
</dbReference>
<evidence type="ECO:0000256" key="4">
    <source>
        <dbReference type="SAM" id="SignalP"/>
    </source>
</evidence>
<dbReference type="Gene3D" id="2.130.10.80">
    <property type="entry name" value="Galactose oxidase/kelch, beta-propeller"/>
    <property type="match status" value="1"/>
</dbReference>
<dbReference type="Gene3D" id="2.60.40.10">
    <property type="entry name" value="Immunoglobulins"/>
    <property type="match status" value="1"/>
</dbReference>
<dbReference type="EMBL" id="KB469310">
    <property type="protein sequence ID" value="EPQ51482.1"/>
    <property type="molecule type" value="Genomic_DNA"/>
</dbReference>
<keyword evidence="1 4" id="KW-0732">Signal</keyword>
<dbReference type="CDD" id="cd02851">
    <property type="entry name" value="E_set_GO_C"/>
    <property type="match status" value="1"/>
</dbReference>
<dbReference type="OrthoDB" id="2019572at2759"/>
<keyword evidence="8" id="KW-1185">Reference proteome</keyword>
<sequence>MLISPLSLLALWLATASETSAQSAGSIVEVGDTLVSAMMMFLGNEEKVYIIDKVEGNAAQIDGHPASASVWDINSRTATTMNLVTNAFCASGMHLPNGSYATFGGNGAIGPGGNIGSQRNAAGSGAYDETYQDYDGTKAIRVINPCTSSDNFASADCQWFDNPAVLSMQKQRWYSAAEAMGDGTVVLIGGFVNGGYINRNYPNTDPAYEGGAAEPTYEFYPSNGKEPQVMQFMIKTSGLNAYAHTFMMPSGKMFVQANISTMLWDPNTNTETPLPDMPGNVVRVYPASGATAMLPLTPANNWNPTIIFCGGSDMNDEQWGNYSFPNINTWDYPASKDCQRITPEPEDGSSPVYEQDDDMPEGRTMGQFIALPNGKMLVVNGGLNGTAGYSTATTETPNYSDMPYGMSLAAGPVLTPAIYDPTAPKGSRWSRDGLGSSTIPRLYHSSAILLPDASVMIAGSNPNVDVNLSTVFPTTYKAEIFYPPYFSASTRPSPSGIPKTISYGGDYFDITIPASSYSGSANDAADNTTVMLMRPGWTTHAMNMGQRALQLNNTYTVNSDGSIVLHTAQAPPNANLFQPGPALVFVVVNGIPSNGTMVTVGNGQIGTQPTSAASSLPANVRLDSAKGTGSGSSGSGDKDSSGSSTHTGAIIGGIVAAIAVVGVIGALFGICMARRRRAARAGNTSAAYAMSSTGASMPMGHAGVRTSDSSAFMPLKQDNSSMAWGNQSNVSLADPHYRDEMSPGYSGGGYGHQQPSGEYDPYYQRR</sequence>
<proteinExistence type="predicted"/>
<dbReference type="SUPFAM" id="SSF50965">
    <property type="entry name" value="Galactose oxidase, central domain"/>
    <property type="match status" value="1"/>
</dbReference>
<evidence type="ECO:0000259" key="5">
    <source>
        <dbReference type="Pfam" id="PF07250"/>
    </source>
</evidence>
<accession>S7PVZ9</accession>
<dbReference type="OMA" id="PASTDCH"/>
<evidence type="ECO:0000256" key="2">
    <source>
        <dbReference type="SAM" id="MobiDB-lite"/>
    </source>
</evidence>
<dbReference type="KEGG" id="gtr:GLOTRDRAFT_65654"/>
<dbReference type="InterPro" id="IPR015202">
    <property type="entry name" value="GO-like_E_set"/>
</dbReference>
<dbReference type="InterPro" id="IPR014756">
    <property type="entry name" value="Ig_E-set"/>
</dbReference>
<reference evidence="7 8" key="1">
    <citation type="journal article" date="2012" name="Science">
        <title>The Paleozoic origin of enzymatic lignin decomposition reconstructed from 31 fungal genomes.</title>
        <authorList>
            <person name="Floudas D."/>
            <person name="Binder M."/>
            <person name="Riley R."/>
            <person name="Barry K."/>
            <person name="Blanchette R.A."/>
            <person name="Henrissat B."/>
            <person name="Martinez A.T."/>
            <person name="Otillar R."/>
            <person name="Spatafora J.W."/>
            <person name="Yadav J.S."/>
            <person name="Aerts A."/>
            <person name="Benoit I."/>
            <person name="Boyd A."/>
            <person name="Carlson A."/>
            <person name="Copeland A."/>
            <person name="Coutinho P.M."/>
            <person name="de Vries R.P."/>
            <person name="Ferreira P."/>
            <person name="Findley K."/>
            <person name="Foster B."/>
            <person name="Gaskell J."/>
            <person name="Glotzer D."/>
            <person name="Gorecki P."/>
            <person name="Heitman J."/>
            <person name="Hesse C."/>
            <person name="Hori C."/>
            <person name="Igarashi K."/>
            <person name="Jurgens J.A."/>
            <person name="Kallen N."/>
            <person name="Kersten P."/>
            <person name="Kohler A."/>
            <person name="Kuees U."/>
            <person name="Kumar T.K.A."/>
            <person name="Kuo A."/>
            <person name="LaButti K."/>
            <person name="Larrondo L.F."/>
            <person name="Lindquist E."/>
            <person name="Ling A."/>
            <person name="Lombard V."/>
            <person name="Lucas S."/>
            <person name="Lundell T."/>
            <person name="Martin R."/>
            <person name="McLaughlin D.J."/>
            <person name="Morgenstern I."/>
            <person name="Morin E."/>
            <person name="Murat C."/>
            <person name="Nagy L.G."/>
            <person name="Nolan M."/>
            <person name="Ohm R.A."/>
            <person name="Patyshakuliyeva A."/>
            <person name="Rokas A."/>
            <person name="Ruiz-Duenas F.J."/>
            <person name="Sabat G."/>
            <person name="Salamov A."/>
            <person name="Samejima M."/>
            <person name="Schmutz J."/>
            <person name="Slot J.C."/>
            <person name="St John F."/>
            <person name="Stenlid J."/>
            <person name="Sun H."/>
            <person name="Sun S."/>
            <person name="Syed K."/>
            <person name="Tsang A."/>
            <person name="Wiebenga A."/>
            <person name="Young D."/>
            <person name="Pisabarro A."/>
            <person name="Eastwood D.C."/>
            <person name="Martin F."/>
            <person name="Cullen D."/>
            <person name="Grigoriev I.V."/>
            <person name="Hibbett D.S."/>
        </authorList>
    </citation>
    <scope>NUCLEOTIDE SEQUENCE [LARGE SCALE GENOMIC DNA]</scope>
    <source>
        <strain evidence="7 8">ATCC 11539</strain>
    </source>
</reference>
<gene>
    <name evidence="7" type="ORF">GLOTRDRAFT_65654</name>
</gene>
<keyword evidence="3" id="KW-0812">Transmembrane</keyword>
<organism evidence="7 8">
    <name type="scientific">Gloeophyllum trabeum (strain ATCC 11539 / FP-39264 / Madison 617)</name>
    <name type="common">Brown rot fungus</name>
    <dbReference type="NCBI Taxonomy" id="670483"/>
    <lineage>
        <taxon>Eukaryota</taxon>
        <taxon>Fungi</taxon>
        <taxon>Dikarya</taxon>
        <taxon>Basidiomycota</taxon>
        <taxon>Agaricomycotina</taxon>
        <taxon>Agaricomycetes</taxon>
        <taxon>Gloeophyllales</taxon>
        <taxon>Gloeophyllaceae</taxon>
        <taxon>Gloeophyllum</taxon>
    </lineage>
</organism>
<dbReference type="InterPro" id="IPR009880">
    <property type="entry name" value="Glyoxal_oxidase_N"/>
</dbReference>
<evidence type="ECO:0000313" key="8">
    <source>
        <dbReference type="Proteomes" id="UP000030669"/>
    </source>
</evidence>
<evidence type="ECO:0000313" key="7">
    <source>
        <dbReference type="EMBL" id="EPQ51482.1"/>
    </source>
</evidence>
<evidence type="ECO:0000259" key="6">
    <source>
        <dbReference type="Pfam" id="PF09118"/>
    </source>
</evidence>
<feature type="transmembrane region" description="Helical" evidence="3">
    <location>
        <begin position="648"/>
        <end position="670"/>
    </location>
</feature>
<dbReference type="RefSeq" id="XP_007869952.1">
    <property type="nucleotide sequence ID" value="XM_007871761.1"/>
</dbReference>
<feature type="region of interest" description="Disordered" evidence="2">
    <location>
        <begin position="621"/>
        <end position="645"/>
    </location>
</feature>
<dbReference type="PANTHER" id="PTHR32208">
    <property type="entry name" value="SECRETED PROTEIN-RELATED"/>
    <property type="match status" value="1"/>
</dbReference>
<dbReference type="AlphaFoldDB" id="S7PVZ9"/>
<dbReference type="InterPro" id="IPR037293">
    <property type="entry name" value="Gal_Oxidase_central_sf"/>
</dbReference>
<feature type="signal peptide" evidence="4">
    <location>
        <begin position="1"/>
        <end position="21"/>
    </location>
</feature>
<dbReference type="SUPFAM" id="SSF81296">
    <property type="entry name" value="E set domains"/>
    <property type="match status" value="1"/>
</dbReference>
<keyword evidence="3" id="KW-0472">Membrane</keyword>
<evidence type="ECO:0000256" key="3">
    <source>
        <dbReference type="SAM" id="Phobius"/>
    </source>
</evidence>
<dbReference type="HOGENOM" id="CLU_009630_3_0_1"/>
<dbReference type="PANTHER" id="PTHR32208:SF21">
    <property type="entry name" value="LOW QUALITY PROTEIN: ALDEHYDE OXIDASE GLOX-LIKE"/>
    <property type="match status" value="1"/>
</dbReference>
<dbReference type="Pfam" id="PF09118">
    <property type="entry name" value="GO-like_E_set"/>
    <property type="match status" value="1"/>
</dbReference>
<name>S7PVZ9_GLOTA</name>
<evidence type="ECO:0000256" key="1">
    <source>
        <dbReference type="ARBA" id="ARBA00022729"/>
    </source>
</evidence>
<keyword evidence="3" id="KW-1133">Transmembrane helix</keyword>
<dbReference type="Pfam" id="PF07250">
    <property type="entry name" value="Glyoxal_oxid_N"/>
    <property type="match status" value="1"/>
</dbReference>
<dbReference type="eggNOG" id="ENOG502QPS4">
    <property type="taxonomic scope" value="Eukaryota"/>
</dbReference>
<dbReference type="InterPro" id="IPR011043">
    <property type="entry name" value="Gal_Oxase/kelch_b-propeller"/>
</dbReference>
<feature type="chain" id="PRO_5004555568" evidence="4">
    <location>
        <begin position="22"/>
        <end position="766"/>
    </location>
</feature>
<feature type="domain" description="Galactose oxidase-like Early set" evidence="6">
    <location>
        <begin position="491"/>
        <end position="600"/>
    </location>
</feature>
<dbReference type="GeneID" id="19307670"/>